<feature type="region of interest" description="Disordered" evidence="1">
    <location>
        <begin position="351"/>
        <end position="374"/>
    </location>
</feature>
<evidence type="ECO:0000256" key="1">
    <source>
        <dbReference type="SAM" id="MobiDB-lite"/>
    </source>
</evidence>
<dbReference type="SUPFAM" id="SSF56059">
    <property type="entry name" value="Glutathione synthetase ATP-binding domain-like"/>
    <property type="match status" value="1"/>
</dbReference>
<evidence type="ECO:0000313" key="3">
    <source>
        <dbReference type="Proteomes" id="UP000076532"/>
    </source>
</evidence>
<proteinExistence type="predicted"/>
<name>A0A166MSZ7_9AGAM</name>
<dbReference type="Proteomes" id="UP000076532">
    <property type="component" value="Unassembled WGS sequence"/>
</dbReference>
<dbReference type="Gene3D" id="3.30.470.20">
    <property type="entry name" value="ATP-grasp fold, B domain"/>
    <property type="match status" value="1"/>
</dbReference>
<dbReference type="EMBL" id="KV417527">
    <property type="protein sequence ID" value="KZP24283.1"/>
    <property type="molecule type" value="Genomic_DNA"/>
</dbReference>
<protein>
    <recommendedName>
        <fullName evidence="4">Carbamoyl-phosphate synthetase large subunit-like ATP-binding domain-containing protein</fullName>
    </recommendedName>
</protein>
<reference evidence="2 3" key="1">
    <citation type="journal article" date="2016" name="Mol. Biol. Evol.">
        <title>Comparative Genomics of Early-Diverging Mushroom-Forming Fungi Provides Insights into the Origins of Lignocellulose Decay Capabilities.</title>
        <authorList>
            <person name="Nagy L.G."/>
            <person name="Riley R."/>
            <person name="Tritt A."/>
            <person name="Adam C."/>
            <person name="Daum C."/>
            <person name="Floudas D."/>
            <person name="Sun H."/>
            <person name="Yadav J.S."/>
            <person name="Pangilinan J."/>
            <person name="Larsson K.H."/>
            <person name="Matsuura K."/>
            <person name="Barry K."/>
            <person name="Labutti K."/>
            <person name="Kuo R."/>
            <person name="Ohm R.A."/>
            <person name="Bhattacharya S.S."/>
            <person name="Shirouzu T."/>
            <person name="Yoshinaga Y."/>
            <person name="Martin F.M."/>
            <person name="Grigoriev I.V."/>
            <person name="Hibbett D.S."/>
        </authorList>
    </citation>
    <scope>NUCLEOTIDE SEQUENCE [LARGE SCALE GENOMIC DNA]</scope>
    <source>
        <strain evidence="2 3">CBS 109695</strain>
    </source>
</reference>
<keyword evidence="3" id="KW-1185">Reference proteome</keyword>
<feature type="compositionally biased region" description="Basic and acidic residues" evidence="1">
    <location>
        <begin position="363"/>
        <end position="374"/>
    </location>
</feature>
<accession>A0A166MSZ7</accession>
<feature type="region of interest" description="Disordered" evidence="1">
    <location>
        <begin position="99"/>
        <end position="136"/>
    </location>
</feature>
<feature type="compositionally biased region" description="Polar residues" evidence="1">
    <location>
        <begin position="126"/>
        <end position="136"/>
    </location>
</feature>
<sequence length="494" mass="54381">MSYPGEGERDLLPVSVPELSDMIVDFIHAPCNPTILVIHPINATSCHIRPAPIYAYRCSVTAVYWISEALHHAPTLKDHPDTCPKASLLTTARSRFASSGLRRSSDGAQWQSTSLRESKMLHSRTRPSSCTTDLGSRSPSALLISHRADIHAFVEQGQKSGDDQGAGRGTRSISAQQRVEEAFKRFVTLFRYYLVQTAPSTITSNLAQLLPAASTTMAGALRYQGVGAFACLVNSHTGDWVLLEINPRYAGRGAWCLHRAARRARRHTSMRRSAVRVCEVQCVGTDSDSNILEEGEYDVVGAQADECDNEWDGPAQAVGGRFGFARTARREGGDRHLDLSIGVRIADNEARNDISPRPIQSRRRQEEAHPEAHLHRAQHLYPPPLRHAPNRHLPAPLAFPLKQVQPSAGVCAGTFNLAEHSDNYRAELHPAVLAESGIVAKRDTIAMLSVIKMESMWWRRALGVVRRGKSVDVGVVAGEEILLQLAVVALWMRS</sequence>
<dbReference type="AlphaFoldDB" id="A0A166MSZ7"/>
<organism evidence="2 3">
    <name type="scientific">Athelia psychrophila</name>
    <dbReference type="NCBI Taxonomy" id="1759441"/>
    <lineage>
        <taxon>Eukaryota</taxon>
        <taxon>Fungi</taxon>
        <taxon>Dikarya</taxon>
        <taxon>Basidiomycota</taxon>
        <taxon>Agaricomycotina</taxon>
        <taxon>Agaricomycetes</taxon>
        <taxon>Agaricomycetidae</taxon>
        <taxon>Atheliales</taxon>
        <taxon>Atheliaceae</taxon>
        <taxon>Athelia</taxon>
    </lineage>
</organism>
<gene>
    <name evidence="2" type="ORF">FIBSPDRAFT_889001</name>
</gene>
<evidence type="ECO:0000313" key="2">
    <source>
        <dbReference type="EMBL" id="KZP24283.1"/>
    </source>
</evidence>
<feature type="compositionally biased region" description="Polar residues" evidence="1">
    <location>
        <begin position="106"/>
        <end position="115"/>
    </location>
</feature>
<evidence type="ECO:0008006" key="4">
    <source>
        <dbReference type="Google" id="ProtNLM"/>
    </source>
</evidence>